<dbReference type="GO" id="GO:0005743">
    <property type="term" value="C:mitochondrial inner membrane"/>
    <property type="evidence" value="ECO:0007669"/>
    <property type="project" value="UniProtKB-SubCell"/>
</dbReference>
<evidence type="ECO:0000256" key="11">
    <source>
        <dbReference type="ARBA" id="ARBA00030213"/>
    </source>
</evidence>
<reference evidence="15 16" key="1">
    <citation type="journal article" date="2008" name="Nature">
        <title>The Trichoplax genome and the nature of placozoans.</title>
        <authorList>
            <person name="Srivastava M."/>
            <person name="Begovic E."/>
            <person name="Chapman J."/>
            <person name="Putnam N.H."/>
            <person name="Hellsten U."/>
            <person name="Kawashima T."/>
            <person name="Kuo A."/>
            <person name="Mitros T."/>
            <person name="Salamov A."/>
            <person name="Carpenter M.L."/>
            <person name="Signorovitch A.Y."/>
            <person name="Moreno M.A."/>
            <person name="Kamm K."/>
            <person name="Grimwood J."/>
            <person name="Schmutz J."/>
            <person name="Shapiro H."/>
            <person name="Grigoriev I.V."/>
            <person name="Buss L.W."/>
            <person name="Schierwater B."/>
            <person name="Dellaporta S.L."/>
            <person name="Rokhsar D.S."/>
        </authorList>
    </citation>
    <scope>NUCLEOTIDE SEQUENCE [LARGE SCALE GENOMIC DNA]</scope>
    <source>
        <strain evidence="15 16">Grell-BS-1999</strain>
    </source>
</reference>
<evidence type="ECO:0000256" key="12">
    <source>
        <dbReference type="ARBA" id="ARBA00032352"/>
    </source>
</evidence>
<dbReference type="AlphaFoldDB" id="B3S830"/>
<feature type="domain" description="Complex 1 LYR protein" evidence="14">
    <location>
        <begin position="22"/>
        <end position="84"/>
    </location>
</feature>
<dbReference type="PANTHER" id="PTHR12964:SF0">
    <property type="entry name" value="NADH DEHYDROGENASE [UBIQUINONE] 1 ALPHA SUBCOMPLEX SUBUNIT 6"/>
    <property type="match status" value="1"/>
</dbReference>
<evidence type="ECO:0000256" key="13">
    <source>
        <dbReference type="ARBA" id="ARBA00046116"/>
    </source>
</evidence>
<dbReference type="InterPro" id="IPR045299">
    <property type="entry name" value="Complex1_LYR_NDUFA6_LYRM6"/>
</dbReference>
<keyword evidence="5" id="KW-0813">Transport</keyword>
<dbReference type="GeneID" id="6757578"/>
<dbReference type="CDD" id="cd20266">
    <property type="entry name" value="Complex1_LYR_NDUFA6_LYRM6"/>
    <property type="match status" value="1"/>
</dbReference>
<keyword evidence="7" id="KW-0999">Mitochondrion inner membrane</keyword>
<evidence type="ECO:0000313" key="16">
    <source>
        <dbReference type="Proteomes" id="UP000009022"/>
    </source>
</evidence>
<dbReference type="RefSeq" id="XP_002116452.1">
    <property type="nucleotide sequence ID" value="XM_002116416.1"/>
</dbReference>
<dbReference type="STRING" id="10228.B3S830"/>
<dbReference type="Proteomes" id="UP000009022">
    <property type="component" value="Unassembled WGS sequence"/>
</dbReference>
<dbReference type="EMBL" id="DS985255">
    <property type="protein sequence ID" value="EDV21122.1"/>
    <property type="molecule type" value="Genomic_DNA"/>
</dbReference>
<dbReference type="InterPro" id="IPR016488">
    <property type="entry name" value="NADH_Ub_cplx-1_asu_su-6"/>
</dbReference>
<dbReference type="Pfam" id="PF05347">
    <property type="entry name" value="Complex1_LYR"/>
    <property type="match status" value="1"/>
</dbReference>
<evidence type="ECO:0000256" key="9">
    <source>
        <dbReference type="ARBA" id="ARBA00023128"/>
    </source>
</evidence>
<keyword evidence="9" id="KW-0496">Mitochondrion</keyword>
<dbReference type="PIRSF" id="PIRSF006643">
    <property type="entry name" value="NDUA6"/>
    <property type="match status" value="1"/>
</dbReference>
<comment type="subunit">
    <text evidence="3">Mammalian complex I is composed of 45 different subunits.</text>
</comment>
<comment type="function">
    <text evidence="13">Accessory subunit of the mitochondrial membrane respiratory chain NADH dehydrogenase (Complex I), that is believed to be not involved in catalysis. Required for proper complex I assembly. Complex I functions in the transfer of electrons from NADH to the respiratory chain. The immediate electron acceptor for the enzyme is believed to be ubiquinone.</text>
</comment>
<keyword evidence="8" id="KW-0249">Electron transport</keyword>
<comment type="similarity">
    <text evidence="2">Belongs to the complex I LYR family.</text>
</comment>
<evidence type="ECO:0000256" key="1">
    <source>
        <dbReference type="ARBA" id="ARBA00004443"/>
    </source>
</evidence>
<evidence type="ECO:0000313" key="15">
    <source>
        <dbReference type="EMBL" id="EDV21122.1"/>
    </source>
</evidence>
<comment type="subcellular location">
    <subcellularLocation>
        <location evidence="1">Mitochondrion inner membrane</location>
        <topology evidence="1">Peripheral membrane protein</topology>
        <orientation evidence="1">Matrix side</orientation>
    </subcellularLocation>
</comment>
<dbReference type="OrthoDB" id="14535at2759"/>
<dbReference type="KEGG" id="tad:TRIADDRAFT_60386"/>
<dbReference type="CTD" id="6757578"/>
<evidence type="ECO:0000259" key="14">
    <source>
        <dbReference type="Pfam" id="PF05347"/>
    </source>
</evidence>
<protein>
    <recommendedName>
        <fullName evidence="4">NADH dehydrogenase [ubiquinone] 1 alpha subcomplex subunit 6</fullName>
    </recommendedName>
    <alternativeName>
        <fullName evidence="11">Complex I-B14</fullName>
    </alternativeName>
    <alternativeName>
        <fullName evidence="12">NADH-ubiquinone oxidoreductase B14 subunit</fullName>
    </alternativeName>
</protein>
<organism evidence="15 16">
    <name type="scientific">Trichoplax adhaerens</name>
    <name type="common">Trichoplax reptans</name>
    <dbReference type="NCBI Taxonomy" id="10228"/>
    <lineage>
        <taxon>Eukaryota</taxon>
        <taxon>Metazoa</taxon>
        <taxon>Placozoa</taxon>
        <taxon>Uniplacotomia</taxon>
        <taxon>Trichoplacea</taxon>
        <taxon>Trichoplacidae</taxon>
        <taxon>Trichoplax</taxon>
    </lineage>
</organism>
<dbReference type="OMA" id="FWKQTTH"/>
<dbReference type="FunCoup" id="B3S830">
    <property type="interactions" value="1529"/>
</dbReference>
<sequence length="120" mass="14414">MAARAVAEVKPLLSSTSIEARRRVFNLYREWYREVPRAIQTYKLDITVDEGRNKVREMFLRNAGIHDLRKIDMLIIKGRMELQEINSIWKAKTHIMRYFEETKPERPKEFLSKFLDGHYN</sequence>
<dbReference type="HOGENOM" id="CLU_111660_3_0_1"/>
<evidence type="ECO:0000256" key="3">
    <source>
        <dbReference type="ARBA" id="ARBA00011790"/>
    </source>
</evidence>
<gene>
    <name evidence="15" type="ORF">TRIADDRAFT_60386</name>
</gene>
<keyword evidence="6" id="KW-0679">Respiratory chain</keyword>
<evidence type="ECO:0000256" key="7">
    <source>
        <dbReference type="ARBA" id="ARBA00022792"/>
    </source>
</evidence>
<dbReference type="InParanoid" id="B3S830"/>
<accession>B3S830</accession>
<evidence type="ECO:0000256" key="6">
    <source>
        <dbReference type="ARBA" id="ARBA00022660"/>
    </source>
</evidence>
<evidence type="ECO:0000256" key="4">
    <source>
        <dbReference type="ARBA" id="ARBA00016386"/>
    </source>
</evidence>
<evidence type="ECO:0000256" key="2">
    <source>
        <dbReference type="ARBA" id="ARBA00009508"/>
    </source>
</evidence>
<keyword evidence="10" id="KW-0472">Membrane</keyword>
<dbReference type="InterPro" id="IPR008011">
    <property type="entry name" value="Complex1_LYR_dom"/>
</dbReference>
<dbReference type="PANTHER" id="PTHR12964">
    <property type="entry name" value="NADH-UBIQUINONE OXIDOREDUCTASE B14 SUBUNIT"/>
    <property type="match status" value="1"/>
</dbReference>
<keyword evidence="16" id="KW-1185">Reference proteome</keyword>
<dbReference type="eggNOG" id="KOG3426">
    <property type="taxonomic scope" value="Eukaryota"/>
</dbReference>
<evidence type="ECO:0000256" key="8">
    <source>
        <dbReference type="ARBA" id="ARBA00022982"/>
    </source>
</evidence>
<proteinExistence type="inferred from homology"/>
<evidence type="ECO:0000256" key="10">
    <source>
        <dbReference type="ARBA" id="ARBA00023136"/>
    </source>
</evidence>
<dbReference type="GO" id="GO:0045271">
    <property type="term" value="C:respiratory chain complex I"/>
    <property type="evidence" value="ECO:0000318"/>
    <property type="project" value="GO_Central"/>
</dbReference>
<evidence type="ECO:0000256" key="5">
    <source>
        <dbReference type="ARBA" id="ARBA00022448"/>
    </source>
</evidence>
<dbReference type="PhylomeDB" id="B3S830"/>
<name>B3S830_TRIAD</name>